<reference evidence="9" key="2">
    <citation type="submission" date="2025-09" db="UniProtKB">
        <authorList>
            <consortium name="Ensembl"/>
        </authorList>
    </citation>
    <scope>IDENTIFICATION</scope>
</reference>
<evidence type="ECO:0000256" key="2">
    <source>
        <dbReference type="ARBA" id="ARBA00012513"/>
    </source>
</evidence>
<evidence type="ECO:0000256" key="6">
    <source>
        <dbReference type="SAM" id="Coils"/>
    </source>
</evidence>
<keyword evidence="4 5" id="KW-0067">ATP-binding</keyword>
<keyword evidence="3 5" id="KW-0547">Nucleotide-binding</keyword>
<feature type="region of interest" description="Disordered" evidence="7">
    <location>
        <begin position="826"/>
        <end position="855"/>
    </location>
</feature>
<dbReference type="GeneTree" id="ENSGT00940000165560"/>
<evidence type="ECO:0000313" key="9">
    <source>
        <dbReference type="Ensembl" id="ENSFALP00000025202.1"/>
    </source>
</evidence>
<dbReference type="InterPro" id="IPR011009">
    <property type="entry name" value="Kinase-like_dom_sf"/>
</dbReference>
<feature type="compositionally biased region" description="Basic and acidic residues" evidence="7">
    <location>
        <begin position="279"/>
        <end position="288"/>
    </location>
</feature>
<proteinExistence type="inferred from homology"/>
<dbReference type="PANTHER" id="PTHR45832:SF22">
    <property type="entry name" value="SERINE_THREONINE-PROTEIN KINASE SAMKA-RELATED"/>
    <property type="match status" value="1"/>
</dbReference>
<evidence type="ECO:0000256" key="4">
    <source>
        <dbReference type="ARBA" id="ARBA00022840"/>
    </source>
</evidence>
<evidence type="ECO:0000256" key="1">
    <source>
        <dbReference type="ARBA" id="ARBA00008874"/>
    </source>
</evidence>
<feature type="domain" description="Protein kinase" evidence="8">
    <location>
        <begin position="568"/>
        <end position="826"/>
    </location>
</feature>
<feature type="coiled-coil region" evidence="6">
    <location>
        <begin position="385"/>
        <end position="473"/>
    </location>
</feature>
<feature type="region of interest" description="Disordered" evidence="7">
    <location>
        <begin position="40"/>
        <end position="288"/>
    </location>
</feature>
<feature type="region of interest" description="Disordered" evidence="7">
    <location>
        <begin position="311"/>
        <end position="330"/>
    </location>
</feature>
<dbReference type="InterPro" id="IPR017441">
    <property type="entry name" value="Protein_kinase_ATP_BS"/>
</dbReference>
<sequence length="855" mass="96007">MEDIVAAICAVYGIGYSSYYLSNLGRHLRHVLRTAIRESQEVTEDSPLALPAPGEEAKEEENDRRPPALVTPQSEYSEAPEQTEDYPLTPSAPGEDAEEEEIDLKTSAVVTPQPEYSEQSPEPTEDYPLTPSAPGEEAKEEEIDLKPSAVVTPQSEYSEASPEPTEDCPVTPSAPGEEAKEEEIDLKPSAVVAPQSEHSETSPEPTEDYPLTPSAPGEEAKEEEIERKSSAVVTPQSEYSEASPEPTEDYPVTPSAPGEEAKEEEIEHKPSAVLAPQSEHSERALLEKEQKQIALAEVPCRTQGELFPAREQEEQLRQQVEEQQENGQNIKAEPQAELPETQIPIMAMKRKHKDNMRGDEEMNLHPQRGDQQNQVSARVANTRLKNRFSCFLQNLKDQLDELQETEADVNLHPQRGDQQNQVSARVANTRLKNRFSCFLQNLKDQLDELQETEADVKEKEKRLEEELKIIREKCNPLRQAVEKQVEVLTSHLPASKDFWQMTGNKKPCSRYEALEQSQSEMLQLEKRSLDSLFVSSTDPAAAQQQETEEEYLELLRKTVNMENPVTKYIELENIGSGTFGEVCRAFDNARRREVAIKKINLHGLRKEELKVNELVVMRKNRNPNLVNCLDCYLLDEELWLVMEYMDGGTLSDVISQTYLSEDEMAAVSRQCLHGLDFLHINHVIHRNVKSCNILLRTDGSVKLADFDLFAQLTPEHSRQSSVACTSGCMAPEVMAGQPYGPKVDIWSLGIVGIEMVEQEVPYWNETSVWARHLTATGGTPKLRQPELFSPLLRDFLNCCLQTDEAWRCSAKQLLLVKCKGAAGETVSKGWAPPPLKSEASHEPSSSPPPVLVLFK</sequence>
<feature type="binding site" evidence="5">
    <location>
        <position position="598"/>
    </location>
    <ligand>
        <name>ATP</name>
        <dbReference type="ChEBI" id="CHEBI:30616"/>
    </ligand>
</feature>
<dbReference type="AlphaFoldDB" id="A0A803VR46"/>
<evidence type="ECO:0000259" key="8">
    <source>
        <dbReference type="PROSITE" id="PS50011"/>
    </source>
</evidence>
<keyword evidence="10" id="KW-1185">Reference proteome</keyword>
<dbReference type="GO" id="GO:0004674">
    <property type="term" value="F:protein serine/threonine kinase activity"/>
    <property type="evidence" value="ECO:0007669"/>
    <property type="project" value="UniProtKB-EC"/>
</dbReference>
<evidence type="ECO:0000256" key="3">
    <source>
        <dbReference type="ARBA" id="ARBA00022741"/>
    </source>
</evidence>
<dbReference type="PANTHER" id="PTHR45832">
    <property type="entry name" value="SERINE/THREONINE-PROTEIN KINASE SAMKA-RELATED-RELATED"/>
    <property type="match status" value="1"/>
</dbReference>
<keyword evidence="6" id="KW-0175">Coiled coil</keyword>
<reference evidence="9" key="1">
    <citation type="submission" date="2025-08" db="UniProtKB">
        <authorList>
            <consortium name="Ensembl"/>
        </authorList>
    </citation>
    <scope>IDENTIFICATION</scope>
</reference>
<gene>
    <name evidence="9" type="primary">LOC101815961</name>
</gene>
<dbReference type="GO" id="GO:0005524">
    <property type="term" value="F:ATP binding"/>
    <property type="evidence" value="ECO:0007669"/>
    <property type="project" value="UniProtKB-UniRule"/>
</dbReference>
<name>A0A803VR46_FICAL</name>
<evidence type="ECO:0000256" key="7">
    <source>
        <dbReference type="SAM" id="MobiDB-lite"/>
    </source>
</evidence>
<dbReference type="EC" id="2.7.11.1" evidence="2"/>
<dbReference type="PROSITE" id="PS50011">
    <property type="entry name" value="PROTEIN_KINASE_DOM"/>
    <property type="match status" value="1"/>
</dbReference>
<dbReference type="Gene3D" id="3.30.200.20">
    <property type="entry name" value="Phosphorylase Kinase, domain 1"/>
    <property type="match status" value="1"/>
</dbReference>
<dbReference type="Pfam" id="PF00069">
    <property type="entry name" value="Pkinase"/>
    <property type="match status" value="1"/>
</dbReference>
<evidence type="ECO:0000256" key="5">
    <source>
        <dbReference type="PROSITE-ProRule" id="PRU10141"/>
    </source>
</evidence>
<protein>
    <recommendedName>
        <fullName evidence="2">non-specific serine/threonine protein kinase</fullName>
        <ecNumber evidence="2">2.7.11.1</ecNumber>
    </recommendedName>
</protein>
<dbReference type="Ensembl" id="ENSFALT00000040610.1">
    <property type="protein sequence ID" value="ENSFALP00000025202.1"/>
    <property type="gene ID" value="ENSFALG00000027988.1"/>
</dbReference>
<dbReference type="Proteomes" id="UP000016665">
    <property type="component" value="Unplaced"/>
</dbReference>
<feature type="compositionally biased region" description="Polar residues" evidence="7">
    <location>
        <begin position="231"/>
        <end position="240"/>
    </location>
</feature>
<feature type="compositionally biased region" description="Pro residues" evidence="7">
    <location>
        <begin position="845"/>
        <end position="855"/>
    </location>
</feature>
<dbReference type="PROSITE" id="PS00107">
    <property type="entry name" value="PROTEIN_KINASE_ATP"/>
    <property type="match status" value="1"/>
</dbReference>
<dbReference type="Gene3D" id="1.10.510.10">
    <property type="entry name" value="Transferase(Phosphotransferase) domain 1"/>
    <property type="match status" value="1"/>
</dbReference>
<feature type="compositionally biased region" description="Low complexity" evidence="7">
    <location>
        <begin position="111"/>
        <end position="122"/>
    </location>
</feature>
<dbReference type="InterPro" id="IPR051931">
    <property type="entry name" value="PAK3-like"/>
</dbReference>
<organism evidence="9 10">
    <name type="scientific">Ficedula albicollis</name>
    <name type="common">Collared flycatcher</name>
    <name type="synonym">Muscicapa albicollis</name>
    <dbReference type="NCBI Taxonomy" id="59894"/>
    <lineage>
        <taxon>Eukaryota</taxon>
        <taxon>Metazoa</taxon>
        <taxon>Chordata</taxon>
        <taxon>Craniata</taxon>
        <taxon>Vertebrata</taxon>
        <taxon>Euteleostomi</taxon>
        <taxon>Archelosauria</taxon>
        <taxon>Archosauria</taxon>
        <taxon>Dinosauria</taxon>
        <taxon>Saurischia</taxon>
        <taxon>Theropoda</taxon>
        <taxon>Coelurosauria</taxon>
        <taxon>Aves</taxon>
        <taxon>Neognathae</taxon>
        <taxon>Neoaves</taxon>
        <taxon>Telluraves</taxon>
        <taxon>Australaves</taxon>
        <taxon>Passeriformes</taxon>
        <taxon>Muscicapidae</taxon>
        <taxon>Ficedula</taxon>
    </lineage>
</organism>
<comment type="similarity">
    <text evidence="1">Belongs to the protein kinase superfamily. STE Ser/Thr protein kinase family. STE20 subfamily.</text>
</comment>
<dbReference type="InterPro" id="IPR000719">
    <property type="entry name" value="Prot_kinase_dom"/>
</dbReference>
<evidence type="ECO:0000313" key="10">
    <source>
        <dbReference type="Proteomes" id="UP000016665"/>
    </source>
</evidence>
<accession>A0A803VR46</accession>
<dbReference type="SUPFAM" id="SSF56112">
    <property type="entry name" value="Protein kinase-like (PK-like)"/>
    <property type="match status" value="1"/>
</dbReference>
<feature type="compositionally biased region" description="Basic and acidic residues" evidence="7">
    <location>
        <begin position="311"/>
        <end position="320"/>
    </location>
</feature>